<feature type="active site" description="Proton donor/acceptor" evidence="6">
    <location>
        <position position="609"/>
    </location>
</feature>
<evidence type="ECO:0000256" key="8">
    <source>
        <dbReference type="SAM" id="Phobius"/>
    </source>
</evidence>
<dbReference type="PANTHER" id="PTHR30582">
    <property type="entry name" value="L,D-TRANSPEPTIDASE"/>
    <property type="match status" value="1"/>
</dbReference>
<dbReference type="RefSeq" id="WP_308450577.1">
    <property type="nucleotide sequence ID" value="NZ_JAJEPU010000004.1"/>
</dbReference>
<evidence type="ECO:0000256" key="7">
    <source>
        <dbReference type="SAM" id="MobiDB-lite"/>
    </source>
</evidence>
<evidence type="ECO:0000256" key="2">
    <source>
        <dbReference type="ARBA" id="ARBA00022679"/>
    </source>
</evidence>
<evidence type="ECO:0000256" key="3">
    <source>
        <dbReference type="ARBA" id="ARBA00022960"/>
    </source>
</evidence>
<evidence type="ECO:0000313" key="10">
    <source>
        <dbReference type="EMBL" id="MCC2163794.1"/>
    </source>
</evidence>
<dbReference type="GO" id="GO:0018104">
    <property type="term" value="P:peptidoglycan-protein cross-linking"/>
    <property type="evidence" value="ECO:0007669"/>
    <property type="project" value="TreeGrafter"/>
</dbReference>
<dbReference type="InterPro" id="IPR005490">
    <property type="entry name" value="LD_TPept_cat_dom"/>
</dbReference>
<feature type="compositionally biased region" description="Basic and acidic residues" evidence="7">
    <location>
        <begin position="167"/>
        <end position="181"/>
    </location>
</feature>
<dbReference type="SUPFAM" id="SSF141523">
    <property type="entry name" value="L,D-transpeptidase catalytic domain-like"/>
    <property type="match status" value="1"/>
</dbReference>
<evidence type="ECO:0000256" key="1">
    <source>
        <dbReference type="ARBA" id="ARBA00004752"/>
    </source>
</evidence>
<dbReference type="InterPro" id="IPR050979">
    <property type="entry name" value="LD-transpeptidase"/>
</dbReference>
<feature type="compositionally biased region" description="Basic and acidic residues" evidence="7">
    <location>
        <begin position="100"/>
        <end position="109"/>
    </location>
</feature>
<keyword evidence="8" id="KW-1133">Transmembrane helix</keyword>
<keyword evidence="8" id="KW-0472">Membrane</keyword>
<keyword evidence="3 6" id="KW-0133">Cell shape</keyword>
<dbReference type="Gene3D" id="3.10.20.800">
    <property type="match status" value="1"/>
</dbReference>
<feature type="region of interest" description="Disordered" evidence="7">
    <location>
        <begin position="1"/>
        <end position="190"/>
    </location>
</feature>
<dbReference type="SUPFAM" id="SSF143985">
    <property type="entry name" value="L,D-transpeptidase pre-catalytic domain-like"/>
    <property type="match status" value="1"/>
</dbReference>
<organism evidence="10 11">
    <name type="scientific">Brotaphodocola catenula</name>
    <dbReference type="NCBI Taxonomy" id="2885361"/>
    <lineage>
        <taxon>Bacteria</taxon>
        <taxon>Bacillati</taxon>
        <taxon>Bacillota</taxon>
        <taxon>Clostridia</taxon>
        <taxon>Lachnospirales</taxon>
        <taxon>Lachnospiraceae</taxon>
        <taxon>Brotaphodocola</taxon>
    </lineage>
</organism>
<dbReference type="InterPro" id="IPR022029">
    <property type="entry name" value="YoaR-like_PG-bd"/>
</dbReference>
<dbReference type="GO" id="GO:0016740">
    <property type="term" value="F:transferase activity"/>
    <property type="evidence" value="ECO:0007669"/>
    <property type="project" value="UniProtKB-KW"/>
</dbReference>
<comment type="caution">
    <text evidence="10">The sequence shown here is derived from an EMBL/GenBank/DDBJ whole genome shotgun (WGS) entry which is preliminary data.</text>
</comment>
<feature type="domain" description="L,D-TPase catalytic" evidence="9">
    <location>
        <begin position="535"/>
        <end position="654"/>
    </location>
</feature>
<evidence type="ECO:0000256" key="4">
    <source>
        <dbReference type="ARBA" id="ARBA00022984"/>
    </source>
</evidence>
<evidence type="ECO:0000256" key="5">
    <source>
        <dbReference type="ARBA" id="ARBA00023316"/>
    </source>
</evidence>
<accession>A0AAE3APR3</accession>
<dbReference type="InterPro" id="IPR038054">
    <property type="entry name" value="LD_TPept-like_central_sf"/>
</dbReference>
<evidence type="ECO:0000256" key="6">
    <source>
        <dbReference type="PROSITE-ProRule" id="PRU01373"/>
    </source>
</evidence>
<keyword evidence="11" id="KW-1185">Reference proteome</keyword>
<sequence length="655" mass="72424">MTDQNAGTAEEISIRGRSRRRGSVKPEQGHTEKHTEKIEREERTRRQTKRGKHAEPESSGSESAKMTAQILNPEWSEEEDISEAAGERRQMRARSRRRGSQNEETRNRLENSNSGTDNSSADGQARQSVRRSRTRQSEPTQVNTFEASAGGAVAVEMPRRGMSRSRSAREEALRREAEAMRQETAVADEEKTSSISGKAILKGLGIVAGIALVVAGGVYVGLAQKYKTVYFPNTRINGIDASGLTPDQVKEQIEAGINQYTITIRERGDQTEQLSGPQIDLHPVYDGTLEKLIEDQNPYVWGKYLRTDRIFTMDTIVAFDETKMDEVFHSLSCMDPEQVTAPIDAHRSDYISGTGYQVVEEVQGNTLDEQSALSVISEAIIGLNDEVSLEDADVYLKPAITSDNEDLQNKVAMWNKYVGAKITYKFGSARQTLDGDTINTWLSDDGEGNPVLSSSKIVEYVAQMAKERNTAYQPKTLKTTTGKTVTIKGPYGWKINQDAEASTLRGLIEAGEKQEREPQYSQKAASHDGNDYGSTYVEINLTAQHLYFYKGGSLVVQSDFVSGNESKGWSTPAGAYPLTYKQRNATLKGENYSTPVSYWMPFNGGIGLHDAYWRSSFGGTIYKTNGSHGCINLPPAVAKTIYENISAGTAVLCYH</sequence>
<dbReference type="PROSITE" id="PS52029">
    <property type="entry name" value="LD_TPASE"/>
    <property type="match status" value="1"/>
</dbReference>
<feature type="active site" description="Nucleophile" evidence="6">
    <location>
        <position position="630"/>
    </location>
</feature>
<keyword evidence="4 6" id="KW-0573">Peptidoglycan synthesis</keyword>
<evidence type="ECO:0000259" key="9">
    <source>
        <dbReference type="PROSITE" id="PS52029"/>
    </source>
</evidence>
<dbReference type="Pfam" id="PF12229">
    <property type="entry name" value="PG_binding_4"/>
    <property type="match status" value="1"/>
</dbReference>
<dbReference type="EMBL" id="JAJEPU010000004">
    <property type="protein sequence ID" value="MCC2163794.1"/>
    <property type="molecule type" value="Genomic_DNA"/>
</dbReference>
<dbReference type="PANTHER" id="PTHR30582:SF33">
    <property type="entry name" value="EXPORTED PROTEIN"/>
    <property type="match status" value="1"/>
</dbReference>
<evidence type="ECO:0000313" key="11">
    <source>
        <dbReference type="Proteomes" id="UP001198962"/>
    </source>
</evidence>
<proteinExistence type="predicted"/>
<comment type="pathway">
    <text evidence="1 6">Cell wall biogenesis; peptidoglycan biosynthesis.</text>
</comment>
<keyword evidence="2" id="KW-0808">Transferase</keyword>
<dbReference type="Gene3D" id="2.40.440.10">
    <property type="entry name" value="L,D-transpeptidase catalytic domain-like"/>
    <property type="match status" value="1"/>
</dbReference>
<dbReference type="GO" id="GO:0005576">
    <property type="term" value="C:extracellular region"/>
    <property type="evidence" value="ECO:0007669"/>
    <property type="project" value="TreeGrafter"/>
</dbReference>
<dbReference type="CDD" id="cd16913">
    <property type="entry name" value="YkuD_like"/>
    <property type="match status" value="1"/>
</dbReference>
<feature type="compositionally biased region" description="Polar residues" evidence="7">
    <location>
        <begin position="110"/>
        <end position="122"/>
    </location>
</feature>
<keyword evidence="5 6" id="KW-0961">Cell wall biogenesis/degradation</keyword>
<dbReference type="GO" id="GO:0008360">
    <property type="term" value="P:regulation of cell shape"/>
    <property type="evidence" value="ECO:0007669"/>
    <property type="project" value="UniProtKB-UniRule"/>
</dbReference>
<dbReference type="InterPro" id="IPR038063">
    <property type="entry name" value="Transpep_catalytic_dom"/>
</dbReference>
<keyword evidence="8" id="KW-0812">Transmembrane</keyword>
<gene>
    <name evidence="10" type="ORF">LKD32_02665</name>
</gene>
<dbReference type="Proteomes" id="UP001198962">
    <property type="component" value="Unassembled WGS sequence"/>
</dbReference>
<protein>
    <submittedName>
        <fullName evidence="10">L,D-transpeptidase</fullName>
    </submittedName>
</protein>
<dbReference type="GO" id="GO:0071555">
    <property type="term" value="P:cell wall organization"/>
    <property type="evidence" value="ECO:0007669"/>
    <property type="project" value="UniProtKB-UniRule"/>
</dbReference>
<dbReference type="GO" id="GO:0071972">
    <property type="term" value="F:peptidoglycan L,D-transpeptidase activity"/>
    <property type="evidence" value="ECO:0007669"/>
    <property type="project" value="TreeGrafter"/>
</dbReference>
<feature type="compositionally biased region" description="Basic and acidic residues" evidence="7">
    <location>
        <begin position="27"/>
        <end position="45"/>
    </location>
</feature>
<dbReference type="Pfam" id="PF03734">
    <property type="entry name" value="YkuD"/>
    <property type="match status" value="1"/>
</dbReference>
<feature type="transmembrane region" description="Helical" evidence="8">
    <location>
        <begin position="199"/>
        <end position="222"/>
    </location>
</feature>
<dbReference type="AlphaFoldDB" id="A0AAE3APR3"/>
<feature type="compositionally biased region" description="Polar residues" evidence="7">
    <location>
        <begin position="58"/>
        <end position="70"/>
    </location>
</feature>
<name>A0AAE3APR3_9FIRM</name>
<reference evidence="10" key="1">
    <citation type="submission" date="2021-10" db="EMBL/GenBank/DDBJ databases">
        <title>Anaerobic single-cell dispensing facilitates the cultivation of human gut bacteria.</title>
        <authorList>
            <person name="Afrizal A."/>
        </authorList>
    </citation>
    <scope>NUCLEOTIDE SEQUENCE</scope>
    <source>
        <strain evidence="10">CLA-AA-H274</strain>
    </source>
</reference>